<dbReference type="RefSeq" id="WP_159542872.1">
    <property type="nucleotide sequence ID" value="NZ_CP047156.1"/>
</dbReference>
<keyword evidence="2" id="KW-1185">Reference proteome</keyword>
<dbReference type="AlphaFoldDB" id="A0A7L4YKR2"/>
<dbReference type="EMBL" id="CP047156">
    <property type="protein sequence ID" value="QHB99408.1"/>
    <property type="molecule type" value="Genomic_DNA"/>
</dbReference>
<gene>
    <name evidence="1" type="ORF">EK0264_03335</name>
</gene>
<accession>A0A7L4YKR2</accession>
<evidence type="ECO:0000313" key="1">
    <source>
        <dbReference type="EMBL" id="QHB99408.1"/>
    </source>
</evidence>
<dbReference type="KEGG" id="eke:EK0264_03335"/>
<sequence length="56" mass="5538">MSSQNSGGRAVSAIIPAIIGLLLAGAAAFGIINAAAGAQGNPNQDANQQVRQYGEN</sequence>
<dbReference type="InParanoid" id="A0A7L4YKR2"/>
<name>A0A7L4YKR2_9ACTN</name>
<protein>
    <recommendedName>
        <fullName evidence="3">DUF2613 family protein</fullName>
    </recommendedName>
</protein>
<proteinExistence type="predicted"/>
<evidence type="ECO:0008006" key="3">
    <source>
        <dbReference type="Google" id="ProtNLM"/>
    </source>
</evidence>
<organism evidence="1 2">
    <name type="scientific">Epidermidibacterium keratini</name>
    <dbReference type="NCBI Taxonomy" id="1891644"/>
    <lineage>
        <taxon>Bacteria</taxon>
        <taxon>Bacillati</taxon>
        <taxon>Actinomycetota</taxon>
        <taxon>Actinomycetes</taxon>
        <taxon>Sporichthyales</taxon>
        <taxon>Sporichthyaceae</taxon>
        <taxon>Epidermidibacterium</taxon>
    </lineage>
</organism>
<evidence type="ECO:0000313" key="2">
    <source>
        <dbReference type="Proteomes" id="UP000463857"/>
    </source>
</evidence>
<reference evidence="1 2" key="1">
    <citation type="journal article" date="2018" name="Int. J. Syst. Evol. Microbiol.">
        <title>Epidermidibacterium keratini gen. nov., sp. nov., a member of the family Sporichthyaceae, isolated from keratin epidermis.</title>
        <authorList>
            <person name="Lee D.G."/>
            <person name="Trujillo M.E."/>
            <person name="Kang S."/>
            <person name="Nam J.J."/>
            <person name="Kim Y.J."/>
        </authorList>
    </citation>
    <scope>NUCLEOTIDE SEQUENCE [LARGE SCALE GENOMIC DNA]</scope>
    <source>
        <strain evidence="1 2">EPI-7</strain>
    </source>
</reference>
<dbReference type="Proteomes" id="UP000463857">
    <property type="component" value="Chromosome"/>
</dbReference>